<organism evidence="11 12">
    <name type="scientific">Agrococcus pavilionensis RW1</name>
    <dbReference type="NCBI Taxonomy" id="1330458"/>
    <lineage>
        <taxon>Bacteria</taxon>
        <taxon>Bacillati</taxon>
        <taxon>Actinomycetota</taxon>
        <taxon>Actinomycetes</taxon>
        <taxon>Micrococcales</taxon>
        <taxon>Microbacteriaceae</taxon>
        <taxon>Agrococcus</taxon>
    </lineage>
</organism>
<keyword evidence="10" id="KW-0406">Ion transport</keyword>
<evidence type="ECO:0000313" key="11">
    <source>
        <dbReference type="EMBL" id="ERG64521.1"/>
    </source>
</evidence>
<feature type="binding site" evidence="10">
    <location>
        <position position="69"/>
    </location>
    <ligand>
        <name>Na(+)</name>
        <dbReference type="ChEBI" id="CHEBI:29101"/>
        <note>structural</note>
    </ligand>
</feature>
<evidence type="ECO:0000256" key="7">
    <source>
        <dbReference type="ARBA" id="ARBA00035120"/>
    </source>
</evidence>
<proteinExistence type="inferred from homology"/>
<evidence type="ECO:0000256" key="6">
    <source>
        <dbReference type="ARBA" id="ARBA00023303"/>
    </source>
</evidence>
<sequence length="124" mass="12178">MSPLELLGIAAAGGLGAVVRFLAGALPHRRPVRSTIVVNLVASLLAGALTGLLVLDDAWRAILVTGFCGGLSTYSAFALQAVEQLERRRGGAAAATIAVTVVGGAIAAGAGLLAGALLVPALPA</sequence>
<comment type="function">
    <text evidence="9 10">Fluoride-specific ion channel. Important for reducing fluoride concentration in the cell, thus reducing its toxicity.</text>
</comment>
<keyword evidence="3 10" id="KW-0812">Transmembrane</keyword>
<keyword evidence="2 10" id="KW-1003">Cell membrane</keyword>
<keyword evidence="5 10" id="KW-0472">Membrane</keyword>
<evidence type="ECO:0000256" key="4">
    <source>
        <dbReference type="ARBA" id="ARBA00022989"/>
    </source>
</evidence>
<name>U1MRF1_9MICO</name>
<gene>
    <name evidence="10" type="primary">fluC</name>
    <name evidence="10" type="synonym">crcB</name>
    <name evidence="11" type="ORF">L332_08670</name>
</gene>
<feature type="transmembrane region" description="Helical" evidence="10">
    <location>
        <begin position="35"/>
        <end position="55"/>
    </location>
</feature>
<dbReference type="AlphaFoldDB" id="U1MRF1"/>
<accession>U1MRF1</accession>
<evidence type="ECO:0000256" key="2">
    <source>
        <dbReference type="ARBA" id="ARBA00022475"/>
    </source>
</evidence>
<evidence type="ECO:0000313" key="12">
    <source>
        <dbReference type="Proteomes" id="UP000016462"/>
    </source>
</evidence>
<keyword evidence="4 10" id="KW-1133">Transmembrane helix</keyword>
<comment type="catalytic activity">
    <reaction evidence="8">
        <text>fluoride(in) = fluoride(out)</text>
        <dbReference type="Rhea" id="RHEA:76159"/>
        <dbReference type="ChEBI" id="CHEBI:17051"/>
    </reaction>
    <physiologicalReaction direction="left-to-right" evidence="8">
        <dbReference type="Rhea" id="RHEA:76160"/>
    </physiologicalReaction>
</comment>
<keyword evidence="10" id="KW-0479">Metal-binding</keyword>
<dbReference type="RefSeq" id="WP_021010410.1">
    <property type="nucleotide sequence ID" value="NZ_ASHR01000021.1"/>
</dbReference>
<dbReference type="Pfam" id="PF02537">
    <property type="entry name" value="CRCB"/>
    <property type="match status" value="1"/>
</dbReference>
<evidence type="ECO:0000256" key="8">
    <source>
        <dbReference type="ARBA" id="ARBA00035585"/>
    </source>
</evidence>
<keyword evidence="6 10" id="KW-0407">Ion channel</keyword>
<feature type="transmembrane region" description="Helical" evidence="10">
    <location>
        <begin position="61"/>
        <end position="82"/>
    </location>
</feature>
<comment type="subcellular location">
    <subcellularLocation>
        <location evidence="1 10">Cell membrane</location>
        <topology evidence="1 10">Multi-pass membrane protein</topology>
    </subcellularLocation>
</comment>
<dbReference type="InterPro" id="IPR003691">
    <property type="entry name" value="FluC"/>
</dbReference>
<keyword evidence="12" id="KW-1185">Reference proteome</keyword>
<dbReference type="GO" id="GO:0046872">
    <property type="term" value="F:metal ion binding"/>
    <property type="evidence" value="ECO:0007669"/>
    <property type="project" value="UniProtKB-KW"/>
</dbReference>
<evidence type="ECO:0000256" key="3">
    <source>
        <dbReference type="ARBA" id="ARBA00022692"/>
    </source>
</evidence>
<evidence type="ECO:0000256" key="9">
    <source>
        <dbReference type="ARBA" id="ARBA00049940"/>
    </source>
</evidence>
<comment type="caution">
    <text evidence="11">The sequence shown here is derived from an EMBL/GenBank/DDBJ whole genome shotgun (WGS) entry which is preliminary data.</text>
</comment>
<comment type="activity regulation">
    <text evidence="10">Na(+) is not transported, but it plays an essential structural role and its presence is essential for fluoride channel function.</text>
</comment>
<dbReference type="OrthoDB" id="5148600at2"/>
<protein>
    <recommendedName>
        <fullName evidence="10">Fluoride-specific ion channel FluC</fullName>
    </recommendedName>
</protein>
<feature type="transmembrane region" description="Helical" evidence="10">
    <location>
        <begin position="94"/>
        <end position="119"/>
    </location>
</feature>
<dbReference type="EMBL" id="ASHR01000021">
    <property type="protein sequence ID" value="ERG64521.1"/>
    <property type="molecule type" value="Genomic_DNA"/>
</dbReference>
<dbReference type="HAMAP" id="MF_00454">
    <property type="entry name" value="FluC"/>
    <property type="match status" value="1"/>
</dbReference>
<comment type="similarity">
    <text evidence="7 10">Belongs to the fluoride channel Fluc/FEX (TC 1.A.43) family.</text>
</comment>
<dbReference type="GO" id="GO:0140114">
    <property type="term" value="P:cellular detoxification of fluoride"/>
    <property type="evidence" value="ECO:0007669"/>
    <property type="project" value="UniProtKB-UniRule"/>
</dbReference>
<dbReference type="GO" id="GO:0005886">
    <property type="term" value="C:plasma membrane"/>
    <property type="evidence" value="ECO:0007669"/>
    <property type="project" value="UniProtKB-SubCell"/>
</dbReference>
<keyword evidence="10" id="KW-0915">Sodium</keyword>
<feature type="transmembrane region" description="Helical" evidence="10">
    <location>
        <begin position="6"/>
        <end position="23"/>
    </location>
</feature>
<dbReference type="GO" id="GO:0062054">
    <property type="term" value="F:fluoride channel activity"/>
    <property type="evidence" value="ECO:0007669"/>
    <property type="project" value="UniProtKB-UniRule"/>
</dbReference>
<feature type="binding site" evidence="10">
    <location>
        <position position="72"/>
    </location>
    <ligand>
        <name>Na(+)</name>
        <dbReference type="ChEBI" id="CHEBI:29101"/>
        <note>structural</note>
    </ligand>
</feature>
<evidence type="ECO:0000256" key="5">
    <source>
        <dbReference type="ARBA" id="ARBA00023136"/>
    </source>
</evidence>
<dbReference type="Proteomes" id="UP000016462">
    <property type="component" value="Unassembled WGS sequence"/>
</dbReference>
<reference evidence="11 12" key="1">
    <citation type="journal article" date="2013" name="Genome Announc.">
        <title>First draft genome sequence from a member of the genus agrococcus, isolated from modern microbialites.</title>
        <authorList>
            <person name="White R.A.III."/>
            <person name="Grassa C.J."/>
            <person name="Suttle C.A."/>
        </authorList>
    </citation>
    <scope>NUCLEOTIDE SEQUENCE [LARGE SCALE GENOMIC DNA]</scope>
    <source>
        <strain evidence="11 12">RW1</strain>
    </source>
</reference>
<keyword evidence="10" id="KW-0813">Transport</keyword>
<evidence type="ECO:0000256" key="1">
    <source>
        <dbReference type="ARBA" id="ARBA00004651"/>
    </source>
</evidence>
<evidence type="ECO:0000256" key="10">
    <source>
        <dbReference type="HAMAP-Rule" id="MF_00454"/>
    </source>
</evidence>